<name>A0AA40T106_9NOST</name>
<evidence type="ECO:0000313" key="2">
    <source>
        <dbReference type="Proteomes" id="UP001165986"/>
    </source>
</evidence>
<proteinExistence type="predicted"/>
<gene>
    <name evidence="1" type="ORF">FNW02_23280</name>
</gene>
<reference evidence="1" key="1">
    <citation type="submission" date="2019-07" db="EMBL/GenBank/DDBJ databases">
        <title>Toxilogical consequences of a new and cryptic species of cyanobacteria (Komarekiella delphini-convector) recovered from the epidermis of a bottlenose dolphin and 1500 ft. in the air.</title>
        <authorList>
            <person name="Brown A.O."/>
            <person name="Dvorak P."/>
            <person name="Villanueva C.D."/>
            <person name="Foss A.J."/>
            <person name="Garvey A.D."/>
            <person name="Gibson Q.A."/>
            <person name="Johansen J.R."/>
            <person name="Casamatta D.A."/>
        </authorList>
    </citation>
    <scope>NUCLEOTIDE SEQUENCE</scope>
    <source>
        <strain evidence="1">SJRDD-AB1</strain>
    </source>
</reference>
<dbReference type="EMBL" id="VJXY01000030">
    <property type="protein sequence ID" value="MBD6618669.1"/>
    <property type="molecule type" value="Genomic_DNA"/>
</dbReference>
<comment type="caution">
    <text evidence="1">The sequence shown here is derived from an EMBL/GenBank/DDBJ whole genome shotgun (WGS) entry which is preliminary data.</text>
</comment>
<protein>
    <submittedName>
        <fullName evidence="1">Ribbon-helix-helix protein, CopG family</fullName>
    </submittedName>
</protein>
<accession>A0AA40T106</accession>
<organism evidence="1 2">
    <name type="scientific">Komarekiella delphini-convector SJRDD-AB1</name>
    <dbReference type="NCBI Taxonomy" id="2593771"/>
    <lineage>
        <taxon>Bacteria</taxon>
        <taxon>Bacillati</taxon>
        <taxon>Cyanobacteriota</taxon>
        <taxon>Cyanophyceae</taxon>
        <taxon>Nostocales</taxon>
        <taxon>Nostocaceae</taxon>
        <taxon>Komarekiella</taxon>
        <taxon>Komarekiella delphini-convector</taxon>
    </lineage>
</organism>
<keyword evidence="2" id="KW-1185">Reference proteome</keyword>
<evidence type="ECO:0000313" key="1">
    <source>
        <dbReference type="EMBL" id="MBD6618669.1"/>
    </source>
</evidence>
<sequence>MLTVRLDDETERQLADILAQEKTDKSELIRRLIAERWLSLQAGKTLVERRGGHPEHLLQDAPTDLSERPNRKKAIAEYLTKRHP</sequence>
<dbReference type="Proteomes" id="UP001165986">
    <property type="component" value="Unassembled WGS sequence"/>
</dbReference>
<dbReference type="AlphaFoldDB" id="A0AA40T106"/>